<dbReference type="EMBL" id="JAPDGR010001427">
    <property type="protein sequence ID" value="KAJ2982746.1"/>
    <property type="molecule type" value="Genomic_DNA"/>
</dbReference>
<dbReference type="Proteomes" id="UP001143856">
    <property type="component" value="Unassembled WGS sequence"/>
</dbReference>
<accession>A0ACC1NVZ4</accession>
<name>A0ACC1NVZ4_9PEZI</name>
<sequence length="348" mass="36630">MQFKTLTFVAAAATLSSIVSAAGDISLDLCFKNNYADCQRVSVNYHQCYDFVNPWVDANGLPLARFNDKVNSVKVYDIAGKAEARCDVFEHTGCGGDTGGPIGSGNPHSNLSAVGKWGNKISAIRLLGLLPVTAASLVPRQYFSFGNYFSTGPTTSGTFIIEATTTLVLPALNSPHNGNLGLWPGMGMDDGDLVQGLAISTVGIGSPCNMGAGEVKWCVTASTLENNQEDGAVYKANPGDRVTYHYKYNPSTGKTDQTVSVNGKVVSTLSTSSGSGGLGWGTAMECQQAKCGTVPTHHYLDTKITMSAPNPNYKNTMALNGASGDLVTADGGKTWTVADITVNQYTYT</sequence>
<evidence type="ECO:0000313" key="2">
    <source>
        <dbReference type="Proteomes" id="UP001143856"/>
    </source>
</evidence>
<proteinExistence type="predicted"/>
<keyword evidence="2" id="KW-1185">Reference proteome</keyword>
<gene>
    <name evidence="1" type="ORF">NUW58_g6379</name>
</gene>
<reference evidence="1" key="1">
    <citation type="submission" date="2022-10" db="EMBL/GenBank/DDBJ databases">
        <title>Genome Sequence of Xylaria curta.</title>
        <authorList>
            <person name="Buettner E."/>
        </authorList>
    </citation>
    <scope>NUCLEOTIDE SEQUENCE</scope>
    <source>
        <strain evidence="1">Babe10</strain>
    </source>
</reference>
<evidence type="ECO:0000313" key="1">
    <source>
        <dbReference type="EMBL" id="KAJ2982746.1"/>
    </source>
</evidence>
<comment type="caution">
    <text evidence="1">The sequence shown here is derived from an EMBL/GenBank/DDBJ whole genome shotgun (WGS) entry which is preliminary data.</text>
</comment>
<protein>
    <submittedName>
        <fullName evidence="1">Uncharacterized protein</fullName>
    </submittedName>
</protein>
<organism evidence="1 2">
    <name type="scientific">Xylaria curta</name>
    <dbReference type="NCBI Taxonomy" id="42375"/>
    <lineage>
        <taxon>Eukaryota</taxon>
        <taxon>Fungi</taxon>
        <taxon>Dikarya</taxon>
        <taxon>Ascomycota</taxon>
        <taxon>Pezizomycotina</taxon>
        <taxon>Sordariomycetes</taxon>
        <taxon>Xylariomycetidae</taxon>
        <taxon>Xylariales</taxon>
        <taxon>Xylariaceae</taxon>
        <taxon>Xylaria</taxon>
    </lineage>
</organism>